<sequence>MAILPSAPIIVLLYFALFAIGVTSGALYSYEHSDDRLILFSTVQDQGILTLLFDPSKPASQSLEIIRTDNAAGSNPQWVTQYGTNVYSVSRQDFSVAYPNDGGIFAFARDWEWPWGSSSLKQLDAIESGGNGGVFCDFDKPSSDGSTVSIHPRFQNGALGDASYTFKYTLEKPGPGTNGSQIQSNPHESMFDPSGEYMFVPDRGADRLYVYHVCGPLSVTQILTLEVEPGTGPRHLTFRVFNDTRTYMYLVSELDNSVRVFTLDGVDNKYERNCEEIHNITVTLTQRISTLGANLNRTAPDNKNLAAEVALSNDGRFAYVANRNAISYSSDTLAIYAVNPGLHDDRNHLTYLGYNLTFGKTPRHFSLSKDPQTRYVAIGNEVSNTIVILERDAASGFFTSFRGNLTLGSFDVTTTTGPTCVIWT</sequence>
<proteinExistence type="inferred from homology"/>
<dbReference type="InterPro" id="IPR050282">
    <property type="entry name" value="Cycloisomerase_2"/>
</dbReference>
<dbReference type="InterPro" id="IPR011045">
    <property type="entry name" value="N2O_reductase_N"/>
</dbReference>
<dbReference type="OrthoDB" id="9972196at2759"/>
<reference evidence="3" key="2">
    <citation type="submission" date="2015-01" db="EMBL/GenBank/DDBJ databases">
        <title>Evolutionary Origins and Diversification of the Mycorrhizal Mutualists.</title>
        <authorList>
            <consortium name="DOE Joint Genome Institute"/>
            <consortium name="Mycorrhizal Genomics Consortium"/>
            <person name="Kohler A."/>
            <person name="Kuo A."/>
            <person name="Nagy L.G."/>
            <person name="Floudas D."/>
            <person name="Copeland A."/>
            <person name="Barry K.W."/>
            <person name="Cichocki N."/>
            <person name="Veneault-Fourrey C."/>
            <person name="LaButti K."/>
            <person name="Lindquist E.A."/>
            <person name="Lipzen A."/>
            <person name="Lundell T."/>
            <person name="Morin E."/>
            <person name="Murat C."/>
            <person name="Riley R."/>
            <person name="Ohm R."/>
            <person name="Sun H."/>
            <person name="Tunlid A."/>
            <person name="Henrissat B."/>
            <person name="Grigoriev I.V."/>
            <person name="Hibbett D.S."/>
            <person name="Martin F."/>
        </authorList>
    </citation>
    <scope>NUCLEOTIDE SEQUENCE [LARGE SCALE GENOMIC DNA]</scope>
    <source>
        <strain evidence="3">Zn</strain>
    </source>
</reference>
<dbReference type="PANTHER" id="PTHR30344">
    <property type="entry name" value="6-PHOSPHOGLUCONOLACTONASE-RELATED"/>
    <property type="match status" value="1"/>
</dbReference>
<evidence type="ECO:0000256" key="1">
    <source>
        <dbReference type="ARBA" id="ARBA00005564"/>
    </source>
</evidence>
<dbReference type="HOGENOM" id="CLU_038716_0_1_1"/>
<reference evidence="2 3" key="1">
    <citation type="submission" date="2014-04" db="EMBL/GenBank/DDBJ databases">
        <authorList>
            <consortium name="DOE Joint Genome Institute"/>
            <person name="Kuo A."/>
            <person name="Martino E."/>
            <person name="Perotto S."/>
            <person name="Kohler A."/>
            <person name="Nagy L.G."/>
            <person name="Floudas D."/>
            <person name="Copeland A."/>
            <person name="Barry K.W."/>
            <person name="Cichocki N."/>
            <person name="Veneault-Fourrey C."/>
            <person name="LaButti K."/>
            <person name="Lindquist E.A."/>
            <person name="Lipzen A."/>
            <person name="Lundell T."/>
            <person name="Morin E."/>
            <person name="Murat C."/>
            <person name="Sun H."/>
            <person name="Tunlid A."/>
            <person name="Henrissat B."/>
            <person name="Grigoriev I.V."/>
            <person name="Hibbett D.S."/>
            <person name="Martin F."/>
            <person name="Nordberg H.P."/>
            <person name="Cantor M.N."/>
            <person name="Hua S.X."/>
        </authorList>
    </citation>
    <scope>NUCLEOTIDE SEQUENCE [LARGE SCALE GENOMIC DNA]</scope>
    <source>
        <strain evidence="2 3">Zn</strain>
    </source>
</reference>
<accession>A0A0C3CNS7</accession>
<dbReference type="STRING" id="913774.A0A0C3CNS7"/>
<dbReference type="Proteomes" id="UP000054321">
    <property type="component" value="Unassembled WGS sequence"/>
</dbReference>
<evidence type="ECO:0008006" key="4">
    <source>
        <dbReference type="Google" id="ProtNLM"/>
    </source>
</evidence>
<keyword evidence="3" id="KW-1185">Reference proteome</keyword>
<dbReference type="AlphaFoldDB" id="A0A0C3CNS7"/>
<dbReference type="SUPFAM" id="SSF50974">
    <property type="entry name" value="Nitrous oxide reductase, N-terminal domain"/>
    <property type="match status" value="1"/>
</dbReference>
<dbReference type="EMBL" id="KN832877">
    <property type="protein sequence ID" value="KIN00634.1"/>
    <property type="molecule type" value="Genomic_DNA"/>
</dbReference>
<dbReference type="PANTHER" id="PTHR30344:SF1">
    <property type="entry name" value="6-PHOSPHOGLUCONOLACTONASE"/>
    <property type="match status" value="1"/>
</dbReference>
<dbReference type="Pfam" id="PF10282">
    <property type="entry name" value="Lactonase"/>
    <property type="match status" value="1"/>
</dbReference>
<dbReference type="InterPro" id="IPR019405">
    <property type="entry name" value="Lactonase_7-beta_prop"/>
</dbReference>
<gene>
    <name evidence="2" type="ORF">OIDMADRAFT_29721</name>
</gene>
<dbReference type="GO" id="GO:0017057">
    <property type="term" value="F:6-phosphogluconolactonase activity"/>
    <property type="evidence" value="ECO:0007669"/>
    <property type="project" value="TreeGrafter"/>
</dbReference>
<comment type="similarity">
    <text evidence="1">Belongs to the cycloisomerase 2 family.</text>
</comment>
<organism evidence="2 3">
    <name type="scientific">Oidiodendron maius (strain Zn)</name>
    <dbReference type="NCBI Taxonomy" id="913774"/>
    <lineage>
        <taxon>Eukaryota</taxon>
        <taxon>Fungi</taxon>
        <taxon>Dikarya</taxon>
        <taxon>Ascomycota</taxon>
        <taxon>Pezizomycotina</taxon>
        <taxon>Leotiomycetes</taxon>
        <taxon>Leotiomycetes incertae sedis</taxon>
        <taxon>Myxotrichaceae</taxon>
        <taxon>Oidiodendron</taxon>
    </lineage>
</organism>
<dbReference type="InParanoid" id="A0A0C3CNS7"/>
<name>A0A0C3CNS7_OIDMZ</name>
<evidence type="ECO:0000313" key="2">
    <source>
        <dbReference type="EMBL" id="KIN00634.1"/>
    </source>
</evidence>
<dbReference type="Gene3D" id="2.130.10.10">
    <property type="entry name" value="YVTN repeat-like/Quinoprotein amine dehydrogenase"/>
    <property type="match status" value="1"/>
</dbReference>
<dbReference type="InterPro" id="IPR015943">
    <property type="entry name" value="WD40/YVTN_repeat-like_dom_sf"/>
</dbReference>
<evidence type="ECO:0000313" key="3">
    <source>
        <dbReference type="Proteomes" id="UP000054321"/>
    </source>
</evidence>
<protein>
    <recommendedName>
        <fullName evidence="4">3-carboxymuconate cyclase</fullName>
    </recommendedName>
</protein>